<sequence>WRGAPSARLPHRPAAGRRATTAPWCGWAPRATTRSRSPSRRIGGGRRRARTRCGRSGAPSPPAGSGCTAGAREGRWCGGSAACAATWAWTPSSPARSSRTAACEGAPFPRAAVRSRSARRSCWLPGARPARPRRTRPSRAARPAAG</sequence>
<evidence type="ECO:0000256" key="1">
    <source>
        <dbReference type="SAM" id="MobiDB-lite"/>
    </source>
</evidence>
<gene>
    <name evidence="2" type="ORF">AVDCRST_MAG68-157</name>
</gene>
<evidence type="ECO:0000313" key="2">
    <source>
        <dbReference type="EMBL" id="CAA9297989.1"/>
    </source>
</evidence>
<feature type="region of interest" description="Disordered" evidence="1">
    <location>
        <begin position="115"/>
        <end position="146"/>
    </location>
</feature>
<proteinExistence type="predicted"/>
<feature type="region of interest" description="Disordered" evidence="1">
    <location>
        <begin position="1"/>
        <end position="71"/>
    </location>
</feature>
<accession>A0A6J4K8M5</accession>
<organism evidence="2">
    <name type="scientific">uncultured Gemmatimonadota bacterium</name>
    <dbReference type="NCBI Taxonomy" id="203437"/>
    <lineage>
        <taxon>Bacteria</taxon>
        <taxon>Pseudomonadati</taxon>
        <taxon>Gemmatimonadota</taxon>
        <taxon>environmental samples</taxon>
    </lineage>
</organism>
<name>A0A6J4K8M5_9BACT</name>
<feature type="compositionally biased region" description="Low complexity" evidence="1">
    <location>
        <begin position="16"/>
        <end position="36"/>
    </location>
</feature>
<dbReference type="AlphaFoldDB" id="A0A6J4K8M5"/>
<protein>
    <submittedName>
        <fullName evidence="2">Uncharacterized protein</fullName>
    </submittedName>
</protein>
<feature type="non-terminal residue" evidence="2">
    <location>
        <position position="146"/>
    </location>
</feature>
<feature type="compositionally biased region" description="Basic residues" evidence="1">
    <location>
        <begin position="130"/>
        <end position="139"/>
    </location>
</feature>
<dbReference type="EMBL" id="CADCTW010000014">
    <property type="protein sequence ID" value="CAA9297989.1"/>
    <property type="molecule type" value="Genomic_DNA"/>
</dbReference>
<feature type="compositionally biased region" description="Basic residues" evidence="1">
    <location>
        <begin position="37"/>
        <end position="53"/>
    </location>
</feature>
<feature type="non-terminal residue" evidence="2">
    <location>
        <position position="1"/>
    </location>
</feature>
<reference evidence="2" key="1">
    <citation type="submission" date="2020-02" db="EMBL/GenBank/DDBJ databases">
        <authorList>
            <person name="Meier V. D."/>
        </authorList>
    </citation>
    <scope>NUCLEOTIDE SEQUENCE</scope>
    <source>
        <strain evidence="2">AVDCRST_MAG68</strain>
    </source>
</reference>